<dbReference type="RefSeq" id="WP_014684052.1">
    <property type="nucleotide sequence ID" value="NC_017790.1"/>
</dbReference>
<dbReference type="AlphaFoldDB" id="H8GX29"/>
<keyword evidence="3" id="KW-1185">Reference proteome</keyword>
<proteinExistence type="predicted"/>
<dbReference type="KEGG" id="dgo:DGo_CA0642"/>
<evidence type="ECO:0000313" key="3">
    <source>
        <dbReference type="Proteomes" id="UP000007575"/>
    </source>
</evidence>
<evidence type="ECO:0000313" key="2">
    <source>
        <dbReference type="EMBL" id="AFD24569.1"/>
    </source>
</evidence>
<name>H8GX29_DEIGI</name>
<dbReference type="HOGENOM" id="CLU_1169146_0_0_0"/>
<dbReference type="PATRIC" id="fig|745776.4.peg.657"/>
<evidence type="ECO:0000256" key="1">
    <source>
        <dbReference type="SAM" id="SignalP"/>
    </source>
</evidence>
<sequence length="222" mass="24045">MNVSARPSRFPTRLRRALALSLLPSVALAAPTTLVLGGQPVTLNTTVIGGVTYVRLTDLKAALTAQGGANAKASVEGCVNEWLFNGIERLRVTKVRPVQDRYYGDGWGVTVELRNGAQETLTLDHAGVAYNGAVSLAFADGDSWSKSWREGWQDKTYARLQQGTGTVYEFQIFPESRMEAAAVAASAPQKFLLEVGAKNPDHVKANFSVSDPSFRVDLTCRK</sequence>
<keyword evidence="1" id="KW-0732">Signal</keyword>
<feature type="chain" id="PRO_5003612534" evidence="1">
    <location>
        <begin position="30"/>
        <end position="222"/>
    </location>
</feature>
<accession>H8GX29</accession>
<dbReference type="Proteomes" id="UP000007575">
    <property type="component" value="Chromosome"/>
</dbReference>
<feature type="signal peptide" evidence="1">
    <location>
        <begin position="1"/>
        <end position="29"/>
    </location>
</feature>
<dbReference type="OrthoDB" id="65354at2"/>
<protein>
    <submittedName>
        <fullName evidence="2">Uncharacterized protein</fullName>
    </submittedName>
</protein>
<organism evidence="2 3">
    <name type="scientific">Deinococcus gobiensis (strain DSM 21396 / JCM 16679 / CGMCC 1.7299 / I-0)</name>
    <dbReference type="NCBI Taxonomy" id="745776"/>
    <lineage>
        <taxon>Bacteria</taxon>
        <taxon>Thermotogati</taxon>
        <taxon>Deinococcota</taxon>
        <taxon>Deinococci</taxon>
        <taxon>Deinococcales</taxon>
        <taxon>Deinococcaceae</taxon>
        <taxon>Deinococcus</taxon>
    </lineage>
</organism>
<gene>
    <name evidence="2" type="ordered locus">DGo_CA0642</name>
</gene>
<dbReference type="EMBL" id="CP002191">
    <property type="protein sequence ID" value="AFD24569.1"/>
    <property type="molecule type" value="Genomic_DNA"/>
</dbReference>
<reference evidence="2 3" key="1">
    <citation type="journal article" date="2012" name="PLoS ONE">
        <title>Genome sequence and transcriptome analysis of the radioresistant bacterium Deinococcus gobiensis: insights into the extreme environmental adaptations.</title>
        <authorList>
            <person name="Yuan M."/>
            <person name="Chen M."/>
            <person name="Zhang W."/>
            <person name="Lu W."/>
            <person name="Wang J."/>
            <person name="Yang M."/>
            <person name="Zhao P."/>
            <person name="Tang R."/>
            <person name="Li X."/>
            <person name="Hao Y."/>
            <person name="Zhou Z."/>
            <person name="Zhan Y."/>
            <person name="Yu H."/>
            <person name="Teng C."/>
            <person name="Yan Y."/>
            <person name="Ping S."/>
            <person name="Wang Y."/>
            <person name="Lin M."/>
        </authorList>
    </citation>
    <scope>NUCLEOTIDE SEQUENCE [LARGE SCALE GENOMIC DNA]</scope>
    <source>
        <strain evidence="2 3">I-0</strain>
    </source>
</reference>